<comment type="caution">
    <text evidence="2">The sequence shown here is derived from an EMBL/GenBank/DDBJ whole genome shotgun (WGS) entry which is preliminary data.</text>
</comment>
<dbReference type="Proteomes" id="UP000218784">
    <property type="component" value="Unassembled WGS sequence"/>
</dbReference>
<organism evidence="2 3">
    <name type="scientific">Sphingomonas ginsenosidimutans</name>
    <dbReference type="NCBI Taxonomy" id="862134"/>
    <lineage>
        <taxon>Bacteria</taxon>
        <taxon>Pseudomonadati</taxon>
        <taxon>Pseudomonadota</taxon>
        <taxon>Alphaproteobacteria</taxon>
        <taxon>Sphingomonadales</taxon>
        <taxon>Sphingomonadaceae</taxon>
        <taxon>Sphingomonas</taxon>
    </lineage>
</organism>
<dbReference type="InterPro" id="IPR011944">
    <property type="entry name" value="Steroid_delta5-4_isomerase"/>
</dbReference>
<gene>
    <name evidence="2" type="ORF">COA17_13535</name>
</gene>
<dbReference type="NCBIfam" id="TIGR02246">
    <property type="entry name" value="SgcJ/EcaC family oxidoreductase"/>
    <property type="match status" value="1"/>
</dbReference>
<dbReference type="InterPro" id="IPR032710">
    <property type="entry name" value="NTF2-like_dom_sf"/>
</dbReference>
<proteinExistence type="predicted"/>
<evidence type="ECO:0000313" key="2">
    <source>
        <dbReference type="EMBL" id="PCG08381.1"/>
    </source>
</evidence>
<evidence type="ECO:0000259" key="1">
    <source>
        <dbReference type="Pfam" id="PF12680"/>
    </source>
</evidence>
<keyword evidence="3" id="KW-1185">Reference proteome</keyword>
<sequence length="155" mass="16888">METRSMPSPSATPADIVAWLEAHCRAWNEDDVPGMFATAAPDLHWVNVVGMHWHGRDASIAAHVAFFRQMFAGVPLTLAAIESVTAVDVNVRVVVVRWQVGDYVVPTGEVIAGEENRMSLVFSGSDDALRLRHVANVRIDPIAARHDPVHSMNAG</sequence>
<dbReference type="Pfam" id="PF12680">
    <property type="entry name" value="SnoaL_2"/>
    <property type="match status" value="1"/>
</dbReference>
<feature type="domain" description="SnoaL-like" evidence="1">
    <location>
        <begin position="21"/>
        <end position="110"/>
    </location>
</feature>
<name>A0A2A4HWI0_9SPHN</name>
<dbReference type="InterPro" id="IPR037401">
    <property type="entry name" value="SnoaL-like"/>
</dbReference>
<dbReference type="SUPFAM" id="SSF54427">
    <property type="entry name" value="NTF2-like"/>
    <property type="match status" value="1"/>
</dbReference>
<dbReference type="AlphaFoldDB" id="A0A2A4HWI0"/>
<reference evidence="2 3" key="1">
    <citation type="submission" date="2017-09" db="EMBL/GenBank/DDBJ databases">
        <title>Sphingomonas ginsenosidimutans KACC 14949, whole genome shotgun sequence.</title>
        <authorList>
            <person name="Feng G."/>
            <person name="Zhu H."/>
        </authorList>
    </citation>
    <scope>NUCLEOTIDE SEQUENCE [LARGE SCALE GENOMIC DNA]</scope>
    <source>
        <strain evidence="2 3">KACC 14949</strain>
    </source>
</reference>
<accession>A0A2A4HWI0</accession>
<dbReference type="EMBL" id="NWVD01000006">
    <property type="protein sequence ID" value="PCG08381.1"/>
    <property type="molecule type" value="Genomic_DNA"/>
</dbReference>
<evidence type="ECO:0000313" key="3">
    <source>
        <dbReference type="Proteomes" id="UP000218784"/>
    </source>
</evidence>
<protein>
    <recommendedName>
        <fullName evidence="1">SnoaL-like domain-containing protein</fullName>
    </recommendedName>
</protein>
<dbReference type="Gene3D" id="3.10.450.50">
    <property type="match status" value="1"/>
</dbReference>